<dbReference type="EC" id="2.7.7.49" evidence="4"/>
<protein>
    <submittedName>
        <fullName evidence="4">RNA-directed DNA polymerase</fullName>
        <ecNumber evidence="4">2.7.7.49</ecNumber>
    </submittedName>
</protein>
<name>A0A9K3JLI1_HELAN</name>
<feature type="compositionally biased region" description="Basic and acidic residues" evidence="2">
    <location>
        <begin position="849"/>
        <end position="867"/>
    </location>
</feature>
<feature type="domain" description="Integrase catalytic" evidence="3">
    <location>
        <begin position="539"/>
        <end position="714"/>
    </location>
</feature>
<keyword evidence="1" id="KW-0645">Protease</keyword>
<dbReference type="InterPro" id="IPR012337">
    <property type="entry name" value="RNaseH-like_sf"/>
</dbReference>
<sequence>MAGDAEPTAKDGSHDGNVVDYNSPFYLHPSDYPRQIHVNDVLSDKNYADWAQEMENFLFAKNKIGFIDGSIKKPEKTSKDYMPWMRVEAMIKGWLTAAMEKDIRGSVKYANTAAVMWSDLHERFGKESAPRAYELKNKITATHQEGATVSAYYTKLRSLWDEIESVFPVPRCTCNGCTCDLGKRMVEHQEKEKLYEFLMGLDNEFGVIKTQILATKPTPALGTAYHLVAEDERQKQITEDKKPSMETAAFKAFVPQNRNSPTSSQQKPKAYSKPGKQEEGVQHCTHCDRDGHSSEGCFKLIGYPEWWPNKMKGDKAKPRASCVEGNTSPIPGLTKEQYDSFLKHFKGGADTNNEGNERVANMTGRLVDEDDWVVDSGATEHTTYLNDILSNKRKDSHEVPVTIPNGDTIPVEGKGDYTLPGGTRIRGILHVPKFTCNLLSVSRLTKDLQCSVTFFPDFCVMQGLRSRNLIGAGKCKGGLYRMGMFGEERKAMAVTVERWCNRLGHTSQEKLAKIEFLKGVSFNLRNNVCDSCSKAKHTRSPFPLSEIKTKECFELLHCDVWGKYRIPSYSGANYFLTIVDDFSRNVWIFLIKYKSDASNCLMNFCKMVETQFSKIVKRIRCDNGGEFTSNLMLSFYTKQGILLETTCPHTPQQNGVVERKHRHLLDTARALRFEANLPKRFWGECVLTAAYIINRLPSKTLDDKTPYEILYNQKPEYDHMRVFGCLTYFWSIETKGDKFEVRGRPGIFLGYPQGTKGYKIFDIQDKKMIVSRDVKFHETTFTFPVEAPIANDYDVFVPLEAQHTQGPDNEETSMPNRVTSDGPEPISESNNNNEEGPSPVDEEVPSSNHDIHSERPKRDRAPPKRLNDFVVDLPPSVDHAHTASTRATSTVHPSTNYISYDNFSHAHKRFLAAITSTDEPKSFKQAMQNPKWIEAMKKEIQALEENNTWTIESCQRERGPLTPNGCTRSNTSQTGTSKDIKRGS</sequence>
<dbReference type="Gene3D" id="3.30.420.10">
    <property type="entry name" value="Ribonuclease H-like superfamily/Ribonuclease H"/>
    <property type="match status" value="1"/>
</dbReference>
<feature type="compositionally biased region" description="Polar residues" evidence="2">
    <location>
        <begin position="964"/>
        <end position="977"/>
    </location>
</feature>
<evidence type="ECO:0000259" key="3">
    <source>
        <dbReference type="PROSITE" id="PS50994"/>
    </source>
</evidence>
<dbReference type="GO" id="GO:0006508">
    <property type="term" value="P:proteolysis"/>
    <property type="evidence" value="ECO:0007669"/>
    <property type="project" value="UniProtKB-KW"/>
</dbReference>
<gene>
    <name evidence="4" type="ORF">HanXRQr2_Chr02g0057541</name>
</gene>
<dbReference type="InterPro" id="IPR039537">
    <property type="entry name" value="Retrotran_Ty1/copia-like"/>
</dbReference>
<evidence type="ECO:0000256" key="2">
    <source>
        <dbReference type="SAM" id="MobiDB-lite"/>
    </source>
</evidence>
<proteinExistence type="predicted"/>
<dbReference type="InterPro" id="IPR054722">
    <property type="entry name" value="PolX-like_BBD"/>
</dbReference>
<dbReference type="InterPro" id="IPR001584">
    <property type="entry name" value="Integrase_cat-core"/>
</dbReference>
<dbReference type="AlphaFoldDB" id="A0A9K3JLI1"/>
<accession>A0A9K3JLI1</accession>
<dbReference type="PANTHER" id="PTHR42648">
    <property type="entry name" value="TRANSPOSASE, PUTATIVE-RELATED"/>
    <property type="match status" value="1"/>
</dbReference>
<dbReference type="Proteomes" id="UP000215914">
    <property type="component" value="Unassembled WGS sequence"/>
</dbReference>
<dbReference type="GO" id="GO:0003676">
    <property type="term" value="F:nucleic acid binding"/>
    <property type="evidence" value="ECO:0007669"/>
    <property type="project" value="InterPro"/>
</dbReference>
<keyword evidence="4" id="KW-0695">RNA-directed DNA polymerase</keyword>
<dbReference type="PANTHER" id="PTHR42648:SF29">
    <property type="entry name" value="RNA-DIRECTED DNA POLYMERASE"/>
    <property type="match status" value="1"/>
</dbReference>
<feature type="compositionally biased region" description="Polar residues" evidence="2">
    <location>
        <begin position="804"/>
        <end position="819"/>
    </location>
</feature>
<dbReference type="EMBL" id="MNCJ02000317">
    <property type="protein sequence ID" value="KAF5817826.1"/>
    <property type="molecule type" value="Genomic_DNA"/>
</dbReference>
<evidence type="ECO:0000256" key="1">
    <source>
        <dbReference type="ARBA" id="ARBA00022670"/>
    </source>
</evidence>
<dbReference type="InterPro" id="IPR036397">
    <property type="entry name" value="RNaseH_sf"/>
</dbReference>
<dbReference type="GO" id="GO:0015074">
    <property type="term" value="P:DNA integration"/>
    <property type="evidence" value="ECO:0007669"/>
    <property type="project" value="InterPro"/>
</dbReference>
<dbReference type="PROSITE" id="PS50994">
    <property type="entry name" value="INTEGRASE"/>
    <property type="match status" value="1"/>
</dbReference>
<feature type="compositionally biased region" description="Low complexity" evidence="2">
    <location>
        <begin position="822"/>
        <end position="839"/>
    </location>
</feature>
<reference evidence="4" key="1">
    <citation type="journal article" date="2017" name="Nature">
        <title>The sunflower genome provides insights into oil metabolism, flowering and Asterid evolution.</title>
        <authorList>
            <person name="Badouin H."/>
            <person name="Gouzy J."/>
            <person name="Grassa C.J."/>
            <person name="Murat F."/>
            <person name="Staton S.E."/>
            <person name="Cottret L."/>
            <person name="Lelandais-Briere C."/>
            <person name="Owens G.L."/>
            <person name="Carrere S."/>
            <person name="Mayjonade B."/>
            <person name="Legrand L."/>
            <person name="Gill N."/>
            <person name="Kane N.C."/>
            <person name="Bowers J.E."/>
            <person name="Hubner S."/>
            <person name="Bellec A."/>
            <person name="Berard A."/>
            <person name="Berges H."/>
            <person name="Blanchet N."/>
            <person name="Boniface M.C."/>
            <person name="Brunel D."/>
            <person name="Catrice O."/>
            <person name="Chaidir N."/>
            <person name="Claudel C."/>
            <person name="Donnadieu C."/>
            <person name="Faraut T."/>
            <person name="Fievet G."/>
            <person name="Helmstetter N."/>
            <person name="King M."/>
            <person name="Knapp S.J."/>
            <person name="Lai Z."/>
            <person name="Le Paslier M.C."/>
            <person name="Lippi Y."/>
            <person name="Lorenzon L."/>
            <person name="Mandel J.R."/>
            <person name="Marage G."/>
            <person name="Marchand G."/>
            <person name="Marquand E."/>
            <person name="Bret-Mestries E."/>
            <person name="Morien E."/>
            <person name="Nambeesan S."/>
            <person name="Nguyen T."/>
            <person name="Pegot-Espagnet P."/>
            <person name="Pouilly N."/>
            <person name="Raftis F."/>
            <person name="Sallet E."/>
            <person name="Schiex T."/>
            <person name="Thomas J."/>
            <person name="Vandecasteele C."/>
            <person name="Vares D."/>
            <person name="Vear F."/>
            <person name="Vautrin S."/>
            <person name="Crespi M."/>
            <person name="Mangin B."/>
            <person name="Burke J.M."/>
            <person name="Salse J."/>
            <person name="Munos S."/>
            <person name="Vincourt P."/>
            <person name="Rieseberg L.H."/>
            <person name="Langlade N.B."/>
        </authorList>
    </citation>
    <scope>NUCLEOTIDE SEQUENCE</scope>
    <source>
        <tissue evidence="4">Leaves</tissue>
    </source>
</reference>
<keyword evidence="4" id="KW-0548">Nucleotidyltransferase</keyword>
<feature type="region of interest" description="Disordered" evidence="2">
    <location>
        <begin position="804"/>
        <end position="890"/>
    </location>
</feature>
<dbReference type="GO" id="GO:0003964">
    <property type="term" value="F:RNA-directed DNA polymerase activity"/>
    <property type="evidence" value="ECO:0007669"/>
    <property type="project" value="UniProtKB-KW"/>
</dbReference>
<feature type="compositionally biased region" description="Polar residues" evidence="2">
    <location>
        <begin position="256"/>
        <end position="267"/>
    </location>
</feature>
<dbReference type="Gramene" id="mRNA:HanXRQr2_Chr02g0057541">
    <property type="protein sequence ID" value="CDS:HanXRQr2_Chr02g0057541.1"/>
    <property type="gene ID" value="HanXRQr2_Chr02g0057541"/>
</dbReference>
<dbReference type="InterPro" id="IPR029472">
    <property type="entry name" value="Copia-like_N"/>
</dbReference>
<dbReference type="Pfam" id="PF22936">
    <property type="entry name" value="Pol_BBD"/>
    <property type="match status" value="1"/>
</dbReference>
<evidence type="ECO:0000313" key="5">
    <source>
        <dbReference type="Proteomes" id="UP000215914"/>
    </source>
</evidence>
<dbReference type="SUPFAM" id="SSF53098">
    <property type="entry name" value="Ribonuclease H-like"/>
    <property type="match status" value="1"/>
</dbReference>
<keyword evidence="5" id="KW-1185">Reference proteome</keyword>
<feature type="region of interest" description="Disordered" evidence="2">
    <location>
        <begin position="956"/>
        <end position="984"/>
    </location>
</feature>
<evidence type="ECO:0000313" key="4">
    <source>
        <dbReference type="EMBL" id="KAF5817826.1"/>
    </source>
</evidence>
<dbReference type="Pfam" id="PF14244">
    <property type="entry name" value="Retrotran_gag_3"/>
    <property type="match status" value="1"/>
</dbReference>
<keyword evidence="1" id="KW-0378">Hydrolase</keyword>
<keyword evidence="4" id="KW-0808">Transferase</keyword>
<dbReference type="Pfam" id="PF25597">
    <property type="entry name" value="SH3_retrovirus"/>
    <property type="match status" value="1"/>
</dbReference>
<dbReference type="InterPro" id="IPR057670">
    <property type="entry name" value="SH3_retrovirus"/>
</dbReference>
<organism evidence="4 5">
    <name type="scientific">Helianthus annuus</name>
    <name type="common">Common sunflower</name>
    <dbReference type="NCBI Taxonomy" id="4232"/>
    <lineage>
        <taxon>Eukaryota</taxon>
        <taxon>Viridiplantae</taxon>
        <taxon>Streptophyta</taxon>
        <taxon>Embryophyta</taxon>
        <taxon>Tracheophyta</taxon>
        <taxon>Spermatophyta</taxon>
        <taxon>Magnoliopsida</taxon>
        <taxon>eudicotyledons</taxon>
        <taxon>Gunneridae</taxon>
        <taxon>Pentapetalae</taxon>
        <taxon>asterids</taxon>
        <taxon>campanulids</taxon>
        <taxon>Asterales</taxon>
        <taxon>Asteraceae</taxon>
        <taxon>Asteroideae</taxon>
        <taxon>Heliantheae alliance</taxon>
        <taxon>Heliantheae</taxon>
        <taxon>Helianthus</taxon>
    </lineage>
</organism>
<dbReference type="GO" id="GO:0008233">
    <property type="term" value="F:peptidase activity"/>
    <property type="evidence" value="ECO:0007669"/>
    <property type="project" value="UniProtKB-KW"/>
</dbReference>
<feature type="region of interest" description="Disordered" evidence="2">
    <location>
        <begin position="252"/>
        <end position="277"/>
    </location>
</feature>
<comment type="caution">
    <text evidence="4">The sequence shown here is derived from an EMBL/GenBank/DDBJ whole genome shotgun (WGS) entry which is preliminary data.</text>
</comment>
<dbReference type="Pfam" id="PF00665">
    <property type="entry name" value="rve"/>
    <property type="match status" value="1"/>
</dbReference>
<reference evidence="4" key="2">
    <citation type="submission" date="2020-06" db="EMBL/GenBank/DDBJ databases">
        <title>Helianthus annuus Genome sequencing and assembly Release 2.</title>
        <authorList>
            <person name="Gouzy J."/>
            <person name="Langlade N."/>
            <person name="Munos S."/>
        </authorList>
    </citation>
    <scope>NUCLEOTIDE SEQUENCE</scope>
    <source>
        <tissue evidence="4">Leaves</tissue>
    </source>
</reference>